<name>A0A178ETT5_TRIRU</name>
<dbReference type="AlphaFoldDB" id="A0A178ETT5"/>
<feature type="domain" description="HNH nuclease" evidence="1">
    <location>
        <begin position="205"/>
        <end position="303"/>
    </location>
</feature>
<dbReference type="InterPro" id="IPR003615">
    <property type="entry name" value="HNH_nuc"/>
</dbReference>
<accession>A0A178ETT5</accession>
<dbReference type="VEuPathDB" id="FungiDB:TERG_01408"/>
<evidence type="ECO:0000259" key="1">
    <source>
        <dbReference type="Pfam" id="PF13391"/>
    </source>
</evidence>
<evidence type="ECO:0000313" key="2">
    <source>
        <dbReference type="EMBL" id="OAL62687.1"/>
    </source>
</evidence>
<dbReference type="Proteomes" id="UP000243015">
    <property type="component" value="Unassembled WGS sequence"/>
</dbReference>
<dbReference type="EMBL" id="LHPM01000018">
    <property type="protein sequence ID" value="OAL62687.1"/>
    <property type="molecule type" value="Genomic_DNA"/>
</dbReference>
<gene>
    <name evidence="2" type="ORF">A7C99_5070</name>
</gene>
<proteinExistence type="predicted"/>
<sequence length="404" mass="45400">MGDEASERRPGWRGRSIPSLLIICFPTLVFDAFRVPLKPVLAPLPQLLDNIMIMEKFELPITSSPVPSSSFSELTAVSAGTAEDLDRQSKERLGRYVAASERDNVVQLMDAFMKYLPKDGSVRLMQDVISLDEDEKLRQLKEHLVDAILKPIQAVGGRTPAPTPSPCHDSQVQIDSLMITSMNASSCNQQAKLKNDCLKRDGYRCQVTGLWDRHSVETGKIVPEDGRTLAATEVAHILPFSLGSFDEDKEFEVENKATIWQALYRYFPGLEKVITPDTINTPANSITLFHLLHPQFGSLNITFKETDQPYVYNIVHKQANYTEFSYLPRNGQVTFRCHDNSIVMPSPFLLSVHARIGKILQVSGLKERFEKIMRSLYHPSEVDPDGSTDLETAMSDKLFILTDV</sequence>
<dbReference type="Pfam" id="PF13391">
    <property type="entry name" value="HNH_2"/>
    <property type="match status" value="1"/>
</dbReference>
<comment type="caution">
    <text evidence="2">The sequence shown here is derived from an EMBL/GenBank/DDBJ whole genome shotgun (WGS) entry which is preliminary data.</text>
</comment>
<protein>
    <recommendedName>
        <fullName evidence="1">HNH nuclease domain-containing protein</fullName>
    </recommendedName>
</protein>
<organism evidence="2 3">
    <name type="scientific">Trichophyton rubrum</name>
    <name type="common">Athlete's foot fungus</name>
    <name type="synonym">Epidermophyton rubrum</name>
    <dbReference type="NCBI Taxonomy" id="5551"/>
    <lineage>
        <taxon>Eukaryota</taxon>
        <taxon>Fungi</taxon>
        <taxon>Dikarya</taxon>
        <taxon>Ascomycota</taxon>
        <taxon>Pezizomycotina</taxon>
        <taxon>Eurotiomycetes</taxon>
        <taxon>Eurotiomycetidae</taxon>
        <taxon>Onygenales</taxon>
        <taxon>Arthrodermataceae</taxon>
        <taxon>Trichophyton</taxon>
    </lineage>
</organism>
<reference evidence="2 3" key="1">
    <citation type="submission" date="2016-05" db="EMBL/GenBank/DDBJ databases">
        <title>Genome sequencing of Trichophyton rubrum CMCC(F)T1i isolated from hair.</title>
        <authorList>
            <person name="Zhan P."/>
            <person name="Tao Y."/>
            <person name="Liu W."/>
        </authorList>
    </citation>
    <scope>NUCLEOTIDE SEQUENCE [LARGE SCALE GENOMIC DNA]</scope>
    <source>
        <strain evidence="3">CMCC(F)T1i</strain>
    </source>
</reference>
<evidence type="ECO:0000313" key="3">
    <source>
        <dbReference type="Proteomes" id="UP000243015"/>
    </source>
</evidence>